<gene>
    <name evidence="2" type="ORF">FNV43_RR07443</name>
</gene>
<accession>A0A8K0HGM4</accession>
<dbReference type="AlphaFoldDB" id="A0A8K0HGM4"/>
<dbReference type="OrthoDB" id="1166206at2759"/>
<name>A0A8K0HGM4_9ROSA</name>
<feature type="region of interest" description="Disordered" evidence="1">
    <location>
        <begin position="413"/>
        <end position="435"/>
    </location>
</feature>
<sequence length="492" mass="54276">MGEKNQSPIEYIHYFTIQYGEAVGDDLPKLKLFSNFLTSLAFTWFINLPINSIHTWLEMERKFHEQFYKIKLQVYVKGLIDDTINSREKLYLLYRLCHPNAAATIGCRRRAGGGSWAVGLLVLARVPQTSWRLELLVDNPELWSALIRAHRGRIVTSFAFRVFVGFANSAGLEQSFSEKGAPVVVGVVFVAACKPLLIVIKLAGISGFGGLHFLSLFVVVRSGLVGNLHLVCKPKQIVVVVISNWDWILYSLLWLTWEIGGIQPSVTANKLGLDLGTGLNVGKQLILGVLNLIGNGNYGHYARVLIDVDLVVFVPKKLLLEMTDDCTSCHSVDHYVAEGKSLFEKVSLQPIKSTTPSVPTINAFEVLNTEVPPAHIEDMVHQHDAAPSSMTNKMGIEIRSSALDIGATATKTDINTETGDKPEDNNYADDFGEDEWPPLQGVGSSKLSNEFDDTPYMGQQSNTMAMVPFKSFGALTAAHRKLDLVTSQPNVS</sequence>
<evidence type="ECO:0000256" key="1">
    <source>
        <dbReference type="SAM" id="MobiDB-lite"/>
    </source>
</evidence>
<proteinExistence type="predicted"/>
<dbReference type="Proteomes" id="UP000796880">
    <property type="component" value="Unassembled WGS sequence"/>
</dbReference>
<protein>
    <submittedName>
        <fullName evidence="2">Uncharacterized protein</fullName>
    </submittedName>
</protein>
<feature type="compositionally biased region" description="Acidic residues" evidence="1">
    <location>
        <begin position="426"/>
        <end position="435"/>
    </location>
</feature>
<keyword evidence="3" id="KW-1185">Reference proteome</keyword>
<organism evidence="2 3">
    <name type="scientific">Rhamnella rubrinervis</name>
    <dbReference type="NCBI Taxonomy" id="2594499"/>
    <lineage>
        <taxon>Eukaryota</taxon>
        <taxon>Viridiplantae</taxon>
        <taxon>Streptophyta</taxon>
        <taxon>Embryophyta</taxon>
        <taxon>Tracheophyta</taxon>
        <taxon>Spermatophyta</taxon>
        <taxon>Magnoliopsida</taxon>
        <taxon>eudicotyledons</taxon>
        <taxon>Gunneridae</taxon>
        <taxon>Pentapetalae</taxon>
        <taxon>rosids</taxon>
        <taxon>fabids</taxon>
        <taxon>Rosales</taxon>
        <taxon>Rhamnaceae</taxon>
        <taxon>rhamnoid group</taxon>
        <taxon>Rhamneae</taxon>
        <taxon>Rhamnella</taxon>
    </lineage>
</organism>
<comment type="caution">
    <text evidence="2">The sequence shown here is derived from an EMBL/GenBank/DDBJ whole genome shotgun (WGS) entry which is preliminary data.</text>
</comment>
<reference evidence="2" key="1">
    <citation type="submission" date="2020-03" db="EMBL/GenBank/DDBJ databases">
        <title>A high-quality chromosome-level genome assembly of a woody plant with both climbing and erect habits, Rhamnella rubrinervis.</title>
        <authorList>
            <person name="Lu Z."/>
            <person name="Yang Y."/>
            <person name="Zhu X."/>
            <person name="Sun Y."/>
        </authorList>
    </citation>
    <scope>NUCLEOTIDE SEQUENCE</scope>
    <source>
        <strain evidence="2">BYM</strain>
        <tissue evidence="2">Leaf</tissue>
    </source>
</reference>
<evidence type="ECO:0000313" key="2">
    <source>
        <dbReference type="EMBL" id="KAF3451348.1"/>
    </source>
</evidence>
<evidence type="ECO:0000313" key="3">
    <source>
        <dbReference type="Proteomes" id="UP000796880"/>
    </source>
</evidence>
<dbReference type="EMBL" id="VOIH02000003">
    <property type="protein sequence ID" value="KAF3451348.1"/>
    <property type="molecule type" value="Genomic_DNA"/>
</dbReference>